<reference evidence="1" key="2">
    <citation type="journal article" date="2021" name="PeerJ">
        <title>Extensive microbial diversity within the chicken gut microbiome revealed by metagenomics and culture.</title>
        <authorList>
            <person name="Gilroy R."/>
            <person name="Ravi A."/>
            <person name="Getino M."/>
            <person name="Pursley I."/>
            <person name="Horton D.L."/>
            <person name="Alikhan N.F."/>
            <person name="Baker D."/>
            <person name="Gharbi K."/>
            <person name="Hall N."/>
            <person name="Watson M."/>
            <person name="Adriaenssens E.M."/>
            <person name="Foster-Nyarko E."/>
            <person name="Jarju S."/>
            <person name="Secka A."/>
            <person name="Antonio M."/>
            <person name="Oren A."/>
            <person name="Chaudhuri R.R."/>
            <person name="La Ragione R."/>
            <person name="Hildebrand F."/>
            <person name="Pallen M.J."/>
        </authorList>
    </citation>
    <scope>NUCLEOTIDE SEQUENCE</scope>
    <source>
        <strain evidence="1">F1-3629</strain>
    </source>
</reference>
<dbReference type="AlphaFoldDB" id="A0A940DPG1"/>
<gene>
    <name evidence="1" type="ORF">IAC07_05220</name>
</gene>
<evidence type="ECO:0000313" key="2">
    <source>
        <dbReference type="Proteomes" id="UP000771749"/>
    </source>
</evidence>
<reference evidence="1" key="1">
    <citation type="submission" date="2020-10" db="EMBL/GenBank/DDBJ databases">
        <authorList>
            <person name="Gilroy R."/>
        </authorList>
    </citation>
    <scope>NUCLEOTIDE SEQUENCE</scope>
    <source>
        <strain evidence="1">F1-3629</strain>
    </source>
</reference>
<protein>
    <submittedName>
        <fullName evidence="1">Uncharacterized protein</fullName>
    </submittedName>
</protein>
<evidence type="ECO:0000313" key="1">
    <source>
        <dbReference type="EMBL" id="MBO8454110.1"/>
    </source>
</evidence>
<sequence>MLGSGVPVSLFKQQADHHILAMTTIRLGQTGNANDTLKKTNNHEIAASSSLIL</sequence>
<accession>A0A940DPG1</accession>
<name>A0A940DPG1_9BACT</name>
<comment type="caution">
    <text evidence="1">The sequence shown here is derived from an EMBL/GenBank/DDBJ whole genome shotgun (WGS) entry which is preliminary data.</text>
</comment>
<proteinExistence type="predicted"/>
<dbReference type="Proteomes" id="UP000771749">
    <property type="component" value="Unassembled WGS sequence"/>
</dbReference>
<dbReference type="EMBL" id="JADIMJ010000076">
    <property type="protein sequence ID" value="MBO8454110.1"/>
    <property type="molecule type" value="Genomic_DNA"/>
</dbReference>
<organism evidence="1 2">
    <name type="scientific">Candidatus Cryptobacteroides gallistercoris</name>
    <dbReference type="NCBI Taxonomy" id="2840765"/>
    <lineage>
        <taxon>Bacteria</taxon>
        <taxon>Pseudomonadati</taxon>
        <taxon>Bacteroidota</taxon>
        <taxon>Bacteroidia</taxon>
        <taxon>Bacteroidales</taxon>
        <taxon>Candidatus Cryptobacteroides</taxon>
    </lineage>
</organism>